<sequence>MKTRFIAAASLVALLASGGAFAQSDVSRVDVVGRNTANAWNNGDTNGNREPVSYSNAVSRAEVNAQTRAAMAAGDRFAIGDTWGQQLGQRFQQPEMATAQAKTRDEVRAETLRAMRNDQIVYGDTNS</sequence>
<dbReference type="RefSeq" id="WP_250197783.1">
    <property type="nucleotide sequence ID" value="NZ_CP097636.1"/>
</dbReference>
<name>A0ABY4SBU2_AQUTE</name>
<reference evidence="2" key="1">
    <citation type="submission" date="2022-05" db="EMBL/GenBank/DDBJ databases">
        <title>An RpoN-dependent PEP-CTERM gene is involved in floc formation of an Aquincola tertiaricarbonis strain.</title>
        <authorList>
            <person name="Qiu D."/>
            <person name="Xia M."/>
        </authorList>
    </citation>
    <scope>NUCLEOTIDE SEQUENCE</scope>
    <source>
        <strain evidence="2">RN12</strain>
    </source>
</reference>
<keyword evidence="1" id="KW-0732">Signal</keyword>
<gene>
    <name evidence="2" type="ORF">MW290_28795</name>
</gene>
<evidence type="ECO:0000313" key="3">
    <source>
        <dbReference type="Proteomes" id="UP001056201"/>
    </source>
</evidence>
<evidence type="ECO:0000313" key="2">
    <source>
        <dbReference type="EMBL" id="URI09557.1"/>
    </source>
</evidence>
<feature type="signal peptide" evidence="1">
    <location>
        <begin position="1"/>
        <end position="22"/>
    </location>
</feature>
<accession>A0ABY4SBU2</accession>
<keyword evidence="3" id="KW-1185">Reference proteome</keyword>
<evidence type="ECO:0008006" key="4">
    <source>
        <dbReference type="Google" id="ProtNLM"/>
    </source>
</evidence>
<proteinExistence type="predicted"/>
<dbReference type="Proteomes" id="UP001056201">
    <property type="component" value="Chromosome 2"/>
</dbReference>
<dbReference type="EMBL" id="CP097636">
    <property type="protein sequence ID" value="URI09557.1"/>
    <property type="molecule type" value="Genomic_DNA"/>
</dbReference>
<protein>
    <recommendedName>
        <fullName evidence="4">DUF4148 domain-containing protein</fullName>
    </recommendedName>
</protein>
<feature type="chain" id="PRO_5045582685" description="DUF4148 domain-containing protein" evidence="1">
    <location>
        <begin position="23"/>
        <end position="127"/>
    </location>
</feature>
<organism evidence="2 3">
    <name type="scientific">Aquincola tertiaricarbonis</name>
    <dbReference type="NCBI Taxonomy" id="391953"/>
    <lineage>
        <taxon>Bacteria</taxon>
        <taxon>Pseudomonadati</taxon>
        <taxon>Pseudomonadota</taxon>
        <taxon>Betaproteobacteria</taxon>
        <taxon>Burkholderiales</taxon>
        <taxon>Sphaerotilaceae</taxon>
        <taxon>Aquincola</taxon>
    </lineage>
</organism>
<evidence type="ECO:0000256" key="1">
    <source>
        <dbReference type="SAM" id="SignalP"/>
    </source>
</evidence>